<keyword evidence="3" id="KW-1185">Reference proteome</keyword>
<dbReference type="Gene3D" id="3.40.50.2000">
    <property type="entry name" value="Glycogen Phosphorylase B"/>
    <property type="match status" value="1"/>
</dbReference>
<gene>
    <name evidence="2" type="ORF">F945_03542</name>
</gene>
<accession>S3MTS4</accession>
<dbReference type="Pfam" id="PF00535">
    <property type="entry name" value="Glycos_transf_2"/>
    <property type="match status" value="1"/>
</dbReference>
<dbReference type="SUPFAM" id="SSF53448">
    <property type="entry name" value="Nucleotide-diphospho-sugar transferases"/>
    <property type="match status" value="1"/>
</dbReference>
<reference evidence="2 3" key="1">
    <citation type="submission" date="2013-06" db="EMBL/GenBank/DDBJ databases">
        <title>The Genome Sequence of Acinetobacter rudis CIP 110305.</title>
        <authorList>
            <consortium name="The Broad Institute Genome Sequencing Platform"/>
            <consortium name="The Broad Institute Genome Sequencing Center for Infectious Disease"/>
            <person name="Cerqueira G."/>
            <person name="Feldgarden M."/>
            <person name="Courvalin P."/>
            <person name="Perichon B."/>
            <person name="Grillot-Courvalin C."/>
            <person name="Clermont D."/>
            <person name="Rocha E."/>
            <person name="Yoon E.-J."/>
            <person name="Nemec A."/>
            <person name="Young S.K."/>
            <person name="Zeng Q."/>
            <person name="Gargeya S."/>
            <person name="Fitzgerald M."/>
            <person name="Abouelleil A."/>
            <person name="Alvarado L."/>
            <person name="Berlin A.M."/>
            <person name="Chapman S.B."/>
            <person name="Dewar J."/>
            <person name="Goldberg J."/>
            <person name="Griggs A."/>
            <person name="Gujja S."/>
            <person name="Hansen M."/>
            <person name="Howarth C."/>
            <person name="Imamovic A."/>
            <person name="Larimer J."/>
            <person name="McCowan C."/>
            <person name="Murphy C."/>
            <person name="Pearson M."/>
            <person name="Priest M."/>
            <person name="Roberts A."/>
            <person name="Saif S."/>
            <person name="Shea T."/>
            <person name="Sykes S."/>
            <person name="Wortman J."/>
            <person name="Nusbaum C."/>
            <person name="Birren B."/>
        </authorList>
    </citation>
    <scope>NUCLEOTIDE SEQUENCE [LARGE SCALE GENOMIC DNA]</scope>
    <source>
        <strain evidence="2 3">CIP 110305</strain>
    </source>
</reference>
<dbReference type="EMBL" id="ATGI01000039">
    <property type="protein sequence ID" value="EPF69978.1"/>
    <property type="molecule type" value="Genomic_DNA"/>
</dbReference>
<name>S3MTS4_9GAMM</name>
<dbReference type="CDD" id="cd00761">
    <property type="entry name" value="Glyco_tranf_GTA_type"/>
    <property type="match status" value="1"/>
</dbReference>
<evidence type="ECO:0000259" key="1">
    <source>
        <dbReference type="Pfam" id="PF00535"/>
    </source>
</evidence>
<dbReference type="AlphaFoldDB" id="S3MTS4"/>
<dbReference type="Gene3D" id="3.90.550.10">
    <property type="entry name" value="Spore Coat Polysaccharide Biosynthesis Protein SpsA, Chain A"/>
    <property type="match status" value="1"/>
</dbReference>
<dbReference type="eggNOG" id="COG1215">
    <property type="taxonomic scope" value="Bacteria"/>
</dbReference>
<evidence type="ECO:0000313" key="2">
    <source>
        <dbReference type="EMBL" id="EPF69978.1"/>
    </source>
</evidence>
<dbReference type="InterPro" id="IPR029044">
    <property type="entry name" value="Nucleotide-diphossugar_trans"/>
</dbReference>
<dbReference type="RefSeq" id="WP_016657900.1">
    <property type="nucleotide sequence ID" value="NZ_KE340355.1"/>
</dbReference>
<feature type="domain" description="Glycosyltransferase 2-like" evidence="1">
    <location>
        <begin position="5"/>
        <end position="139"/>
    </location>
</feature>
<proteinExistence type="predicted"/>
<dbReference type="eggNOG" id="COG0438">
    <property type="taxonomic scope" value="Bacteria"/>
</dbReference>
<sequence>MIAVSIIVPCYNAVSKIGKCLASLRNIDFPISNFEVLFVDDCSTDQTYELLLNECLKHSNWSVIKLEKNSGSPSKPRNVGVQLAKGEYIFYFDCDDEILSDTIKLHYEHAENKNACIVRGALLVDNGKRKYRLNIVQDWSEKLSRKERIEKIIAKQSTTSPQLIKRKLLLDNNIIWPEDIKMGEDTIFLTNVLAHAKQIEYIDHDTFIYNKMPTFSLSTTQTYGKLELMNHLSVWERVQENLLKQGVDFYKIRLTVGLQAALSSLIFKNRGDIDRDAFLYFSNFINQNIEIIRSFKLNTRFTEIINILFKQDYNEFRKLCRPRVLIAGHDLKFIKPAEEKLSQFFDIKYDQWISHTEHDEKSSLELLEWAEIIWCEWMLGNSLWYSENKKNNQKLVIRVHRQELLTNYAEKINFSKVDLVMPVSVLFFERLLERFPNIPRDKVRLIPNYIDINEYKNDWNDDRIFNLAMIGILPSKKGFKSSLEILKKLRDVDPRFKLSIYSKRPSDLPWLMRNKEEMAYFDSCDEYIVNNKLLDAVEFKGHSNLKVALTEHKIGYILSLSESNNYDFPGFESFHLAVADGFAGGGISLINRWPGCEYIFPNYMIKDSLDEIVDSIVSLMNDKNKFIEISKKGREYINLNYSVDSFVSKIFLELSSIV</sequence>
<dbReference type="HOGENOM" id="CLU_416584_0_0_6"/>
<dbReference type="STRING" id="632955.GCA_000829675_02652"/>
<dbReference type="PANTHER" id="PTHR22916:SF3">
    <property type="entry name" value="UDP-GLCNAC:BETAGAL BETA-1,3-N-ACETYLGLUCOSAMINYLTRANSFERASE-LIKE PROTEIN 1"/>
    <property type="match status" value="1"/>
</dbReference>
<dbReference type="GO" id="GO:0016758">
    <property type="term" value="F:hexosyltransferase activity"/>
    <property type="evidence" value="ECO:0007669"/>
    <property type="project" value="UniProtKB-ARBA"/>
</dbReference>
<dbReference type="SUPFAM" id="SSF53756">
    <property type="entry name" value="UDP-Glycosyltransferase/glycogen phosphorylase"/>
    <property type="match status" value="1"/>
</dbReference>
<organism evidence="2 3">
    <name type="scientific">Acinetobacter rudis CIP 110305</name>
    <dbReference type="NCBI Taxonomy" id="421052"/>
    <lineage>
        <taxon>Bacteria</taxon>
        <taxon>Pseudomonadati</taxon>
        <taxon>Pseudomonadota</taxon>
        <taxon>Gammaproteobacteria</taxon>
        <taxon>Moraxellales</taxon>
        <taxon>Moraxellaceae</taxon>
        <taxon>Acinetobacter</taxon>
    </lineage>
</organism>
<dbReference type="PANTHER" id="PTHR22916">
    <property type="entry name" value="GLYCOSYLTRANSFERASE"/>
    <property type="match status" value="1"/>
</dbReference>
<dbReference type="InterPro" id="IPR001173">
    <property type="entry name" value="Glyco_trans_2-like"/>
</dbReference>
<dbReference type="PATRIC" id="fig|421052.3.peg.3474"/>
<dbReference type="Proteomes" id="UP000014568">
    <property type="component" value="Unassembled WGS sequence"/>
</dbReference>
<comment type="caution">
    <text evidence="2">The sequence shown here is derived from an EMBL/GenBank/DDBJ whole genome shotgun (WGS) entry which is preliminary data.</text>
</comment>
<protein>
    <recommendedName>
        <fullName evidence="1">Glycosyltransferase 2-like domain-containing protein</fullName>
    </recommendedName>
</protein>
<evidence type="ECO:0000313" key="3">
    <source>
        <dbReference type="Proteomes" id="UP000014568"/>
    </source>
</evidence>